<protein>
    <submittedName>
        <fullName evidence="1">Uncharacterized protein</fullName>
    </submittedName>
</protein>
<evidence type="ECO:0000313" key="1">
    <source>
        <dbReference type="EMBL" id="CAF4028568.1"/>
    </source>
</evidence>
<dbReference type="InterPro" id="IPR036388">
    <property type="entry name" value="WH-like_DNA-bd_sf"/>
</dbReference>
<dbReference type="Gene3D" id="1.10.10.10">
    <property type="entry name" value="Winged helix-like DNA-binding domain superfamily/Winged helix DNA-binding domain"/>
    <property type="match status" value="1"/>
</dbReference>
<evidence type="ECO:0000313" key="2">
    <source>
        <dbReference type="Proteomes" id="UP000663874"/>
    </source>
</evidence>
<name>A0A819QRS8_9BILA</name>
<reference evidence="1" key="1">
    <citation type="submission" date="2021-02" db="EMBL/GenBank/DDBJ databases">
        <authorList>
            <person name="Nowell W R."/>
        </authorList>
    </citation>
    <scope>NUCLEOTIDE SEQUENCE</scope>
</reference>
<dbReference type="Proteomes" id="UP000663874">
    <property type="component" value="Unassembled WGS sequence"/>
</dbReference>
<dbReference type="EMBL" id="CAJOBE010007165">
    <property type="protein sequence ID" value="CAF4028568.1"/>
    <property type="molecule type" value="Genomic_DNA"/>
</dbReference>
<dbReference type="AlphaFoldDB" id="A0A819QRS8"/>
<comment type="caution">
    <text evidence="1">The sequence shown here is derived from an EMBL/GenBank/DDBJ whole genome shotgun (WGS) entry which is preliminary data.</text>
</comment>
<proteinExistence type="predicted"/>
<sequence>MNDENNDLWSYSAKIFTIIDNKHDLTSILKENLGILPSKNEFEQLNQSLEMTNNSKRKIPSGEKFNIAQMISLIAWIKYNAQLFHSEDTILIDKSCSGQPMEFDGEVLQSLLDADPCQTTRELAE</sequence>
<organism evidence="1 2">
    <name type="scientific">Rotaria sordida</name>
    <dbReference type="NCBI Taxonomy" id="392033"/>
    <lineage>
        <taxon>Eukaryota</taxon>
        <taxon>Metazoa</taxon>
        <taxon>Spiralia</taxon>
        <taxon>Gnathifera</taxon>
        <taxon>Rotifera</taxon>
        <taxon>Eurotatoria</taxon>
        <taxon>Bdelloidea</taxon>
        <taxon>Philodinida</taxon>
        <taxon>Philodinidae</taxon>
        <taxon>Rotaria</taxon>
    </lineage>
</organism>
<accession>A0A819QRS8</accession>
<gene>
    <name evidence="1" type="ORF">FNK824_LOCUS27509</name>
</gene>